<dbReference type="CDD" id="cd00056">
    <property type="entry name" value="ENDO3c"/>
    <property type="match status" value="1"/>
</dbReference>
<dbReference type="SUPFAM" id="SSF48150">
    <property type="entry name" value="DNA-glycosylase"/>
    <property type="match status" value="1"/>
</dbReference>
<dbReference type="InterPro" id="IPR003265">
    <property type="entry name" value="HhH-GPD_domain"/>
</dbReference>
<dbReference type="Pfam" id="PF12833">
    <property type="entry name" value="HTH_18"/>
    <property type="match status" value="1"/>
</dbReference>
<evidence type="ECO:0000256" key="7">
    <source>
        <dbReference type="ARBA" id="ARBA00023159"/>
    </source>
</evidence>
<keyword evidence="4" id="KW-0808">Transferase</keyword>
<protein>
    <recommendedName>
        <fullName evidence="3">DNA-3-methyladenine glycosylase II</fullName>
        <ecNumber evidence="3">3.2.2.21</ecNumber>
    </recommendedName>
</protein>
<keyword evidence="4" id="KW-0489">Methyltransferase</keyword>
<keyword evidence="9" id="KW-0234">DNA repair</keyword>
<dbReference type="Proteomes" id="UP001595729">
    <property type="component" value="Unassembled WGS sequence"/>
</dbReference>
<dbReference type="InterPro" id="IPR051912">
    <property type="entry name" value="Alkylbase_DNA_Glycosylase/TA"/>
</dbReference>
<name>A0ABV7W6J7_9BURK</name>
<evidence type="ECO:0000256" key="1">
    <source>
        <dbReference type="ARBA" id="ARBA00000086"/>
    </source>
</evidence>
<dbReference type="EMBL" id="JBHRXX010000007">
    <property type="protein sequence ID" value="MFC3685120.1"/>
    <property type="molecule type" value="Genomic_DNA"/>
</dbReference>
<comment type="caution">
    <text evidence="11">The sequence shown here is derived from an EMBL/GenBank/DDBJ whole genome shotgun (WGS) entry which is preliminary data.</text>
</comment>
<dbReference type="SMART" id="SM00478">
    <property type="entry name" value="ENDO3c"/>
    <property type="match status" value="1"/>
</dbReference>
<comment type="catalytic activity">
    <reaction evidence="1">
        <text>Hydrolysis of alkylated DNA, releasing 3-methyladenine, 3-methylguanine, 7-methylguanine and 7-methyladenine.</text>
        <dbReference type="EC" id="3.2.2.21"/>
    </reaction>
</comment>
<dbReference type="Gene3D" id="3.40.10.10">
    <property type="entry name" value="DNA Methylphosphotriester Repair Domain"/>
    <property type="match status" value="1"/>
</dbReference>
<evidence type="ECO:0000256" key="6">
    <source>
        <dbReference type="ARBA" id="ARBA00023015"/>
    </source>
</evidence>
<evidence type="ECO:0000313" key="12">
    <source>
        <dbReference type="Proteomes" id="UP001595729"/>
    </source>
</evidence>
<gene>
    <name evidence="11" type="ORF">ACFOPI_16075</name>
</gene>
<dbReference type="SUPFAM" id="SSF55945">
    <property type="entry name" value="TATA-box binding protein-like"/>
    <property type="match status" value="1"/>
</dbReference>
<reference evidence="12" key="1">
    <citation type="journal article" date="2019" name="Int. J. Syst. Evol. Microbiol.">
        <title>The Global Catalogue of Microorganisms (GCM) 10K type strain sequencing project: providing services to taxonomists for standard genome sequencing and annotation.</title>
        <authorList>
            <consortium name="The Broad Institute Genomics Platform"/>
            <consortium name="The Broad Institute Genome Sequencing Center for Infectious Disease"/>
            <person name="Wu L."/>
            <person name="Ma J."/>
        </authorList>
    </citation>
    <scope>NUCLEOTIDE SEQUENCE [LARGE SCALE GENOMIC DNA]</scope>
    <source>
        <strain evidence="12">KCTC 42501</strain>
    </source>
</reference>
<dbReference type="PANTHER" id="PTHR43003:SF13">
    <property type="entry name" value="DNA-3-METHYLADENINE GLYCOSYLASE 2"/>
    <property type="match status" value="1"/>
</dbReference>
<evidence type="ECO:0000256" key="9">
    <source>
        <dbReference type="ARBA" id="ARBA00023204"/>
    </source>
</evidence>
<organism evidence="11 12">
    <name type="scientific">Hydrogenophaga luteola</name>
    <dbReference type="NCBI Taxonomy" id="1591122"/>
    <lineage>
        <taxon>Bacteria</taxon>
        <taxon>Pseudomonadati</taxon>
        <taxon>Pseudomonadota</taxon>
        <taxon>Betaproteobacteria</taxon>
        <taxon>Burkholderiales</taxon>
        <taxon>Comamonadaceae</taxon>
        <taxon>Hydrogenophaga</taxon>
    </lineage>
</organism>
<evidence type="ECO:0000259" key="10">
    <source>
        <dbReference type="PROSITE" id="PS01124"/>
    </source>
</evidence>
<accession>A0ABV7W6J7</accession>
<evidence type="ECO:0000313" key="11">
    <source>
        <dbReference type="EMBL" id="MFC3685120.1"/>
    </source>
</evidence>
<sequence>MEHSNLPDDDALYRALSARDARFDGRFFTGVTSTGIYCRPICRVRTPKRDNCLFFEHAAQAEQAGFRPCLRCRPELAPRDRHWSTEDAGDILIRQATALLDAPETWHTGADEPPLEQLAARLGVSARHIRRLFENRLGVSPLQYLQTRRLLAAKQMLADTDLPVSQVALAAGFSSLRRFNDAFVGRYGLNPTQLRRSRSLGLPKATRAPAEVRLSWRPPYRVQEVLRFFADRALPGLEAVDPVQQNLARTLRIAVRGTVACGWLQIRFLEDEHRIVLRVSEGLLPALPAVIDRVRVALDLDADPQAIDAVLHPDFPSCDGMRVPGAFDGFELAVRAVLGQQVTVAAARTLCGRLVERLGAPLADGPPGLQRLFPTPGAVADVDGKVLGEIGIVRQRQQAIRALGRAVADGCLVLDGRADPASTLKSLEALPGIGPWTAQYIAMRALRWPDAWPSGDVVLLQALGLRDLPATAARREAERIARRWQPWRSYAVIRTWASPSHFHLPEEIPHEHHS</sequence>
<dbReference type="InterPro" id="IPR004026">
    <property type="entry name" value="Ada_DNA_repair_Zn-bd"/>
</dbReference>
<keyword evidence="7" id="KW-0010">Activator</keyword>
<evidence type="ECO:0000256" key="4">
    <source>
        <dbReference type="ARBA" id="ARBA00022603"/>
    </source>
</evidence>
<comment type="cofactor">
    <cofactor evidence="2">
        <name>Zn(2+)</name>
        <dbReference type="ChEBI" id="CHEBI:29105"/>
    </cofactor>
</comment>
<keyword evidence="6" id="KW-0805">Transcription regulation</keyword>
<dbReference type="Gene3D" id="3.30.310.20">
    <property type="entry name" value="DNA-3-methyladenine glycosylase AlkA, N-terminal domain"/>
    <property type="match status" value="1"/>
</dbReference>
<dbReference type="InterPro" id="IPR011257">
    <property type="entry name" value="DNA_glycosylase"/>
</dbReference>
<dbReference type="InterPro" id="IPR023170">
    <property type="entry name" value="HhH_base_excis_C"/>
</dbReference>
<dbReference type="Pfam" id="PF06029">
    <property type="entry name" value="AlkA_N"/>
    <property type="match status" value="1"/>
</dbReference>
<dbReference type="Gene3D" id="1.10.10.60">
    <property type="entry name" value="Homeodomain-like"/>
    <property type="match status" value="2"/>
</dbReference>
<dbReference type="Pfam" id="PF02805">
    <property type="entry name" value="Ada_Zn_binding"/>
    <property type="match status" value="1"/>
</dbReference>
<dbReference type="Gene3D" id="1.10.1670.10">
    <property type="entry name" value="Helix-hairpin-Helix base-excision DNA repair enzymes (C-terminal)"/>
    <property type="match status" value="1"/>
</dbReference>
<dbReference type="InterPro" id="IPR010316">
    <property type="entry name" value="AlkA_N"/>
</dbReference>
<keyword evidence="12" id="KW-1185">Reference proteome</keyword>
<dbReference type="Pfam" id="PF00730">
    <property type="entry name" value="HhH-GPD"/>
    <property type="match status" value="1"/>
</dbReference>
<proteinExistence type="predicted"/>
<evidence type="ECO:0000256" key="3">
    <source>
        <dbReference type="ARBA" id="ARBA00012000"/>
    </source>
</evidence>
<keyword evidence="5" id="KW-0227">DNA damage</keyword>
<dbReference type="PROSITE" id="PS01124">
    <property type="entry name" value="HTH_ARAC_FAMILY_2"/>
    <property type="match status" value="1"/>
</dbReference>
<dbReference type="EC" id="3.2.2.21" evidence="3"/>
<keyword evidence="8" id="KW-0804">Transcription</keyword>
<dbReference type="InterPro" id="IPR018060">
    <property type="entry name" value="HTH_AraC"/>
</dbReference>
<dbReference type="SMART" id="SM00342">
    <property type="entry name" value="HTH_ARAC"/>
    <property type="match status" value="1"/>
</dbReference>
<dbReference type="InterPro" id="IPR035451">
    <property type="entry name" value="Ada-like_dom_sf"/>
</dbReference>
<dbReference type="SUPFAM" id="SSF57884">
    <property type="entry name" value="Ada DNA repair protein, N-terminal domain (N-Ada 10)"/>
    <property type="match status" value="1"/>
</dbReference>
<dbReference type="SUPFAM" id="SSF46689">
    <property type="entry name" value="Homeodomain-like"/>
    <property type="match status" value="2"/>
</dbReference>
<dbReference type="PANTHER" id="PTHR43003">
    <property type="entry name" value="DNA-3-METHYLADENINE GLYCOSYLASE"/>
    <property type="match status" value="1"/>
</dbReference>
<feature type="domain" description="HTH araC/xylS-type" evidence="10">
    <location>
        <begin position="115"/>
        <end position="197"/>
    </location>
</feature>
<dbReference type="SMART" id="SM01009">
    <property type="entry name" value="AlkA_N"/>
    <property type="match status" value="1"/>
</dbReference>
<evidence type="ECO:0000256" key="5">
    <source>
        <dbReference type="ARBA" id="ARBA00022763"/>
    </source>
</evidence>
<dbReference type="RefSeq" id="WP_382175830.1">
    <property type="nucleotide sequence ID" value="NZ_JBHRXX010000007.1"/>
</dbReference>
<evidence type="ECO:0000256" key="8">
    <source>
        <dbReference type="ARBA" id="ARBA00023163"/>
    </source>
</evidence>
<dbReference type="Gene3D" id="1.10.340.30">
    <property type="entry name" value="Hypothetical protein, domain 2"/>
    <property type="match status" value="1"/>
</dbReference>
<dbReference type="InterPro" id="IPR037046">
    <property type="entry name" value="AlkA_N_sf"/>
</dbReference>
<dbReference type="InterPro" id="IPR009057">
    <property type="entry name" value="Homeodomain-like_sf"/>
</dbReference>
<evidence type="ECO:0000256" key="2">
    <source>
        <dbReference type="ARBA" id="ARBA00001947"/>
    </source>
</evidence>